<gene>
    <name evidence="2" type="ORF">A2W18_12625</name>
</gene>
<accession>A0A1F6VIK3</accession>
<organism evidence="2 3">
    <name type="scientific">Candidatus Muproteobacteria bacterium RBG_16_60_9</name>
    <dbReference type="NCBI Taxonomy" id="1817755"/>
    <lineage>
        <taxon>Bacteria</taxon>
        <taxon>Pseudomonadati</taxon>
        <taxon>Pseudomonadota</taxon>
        <taxon>Candidatus Muproteobacteria</taxon>
    </lineage>
</organism>
<evidence type="ECO:0000313" key="2">
    <source>
        <dbReference type="EMBL" id="OGI69396.1"/>
    </source>
</evidence>
<sequence>MILSALALSLSWPSSAPANSNPECITNSTQGPPPTFIDSTTCGLYYVLHNARFEEVNAVETEVKIAYGVWLPTGVPKALVVLFAGGTGKTGLTGDATTHVMTDTNNNFLVRSAQLFAEGGYAAVVISRPSTLDTDDAAI</sequence>
<keyword evidence="1" id="KW-0732">Signal</keyword>
<feature type="chain" id="PRO_5009527249" evidence="1">
    <location>
        <begin position="19"/>
        <end position="139"/>
    </location>
</feature>
<feature type="signal peptide" evidence="1">
    <location>
        <begin position="1"/>
        <end position="18"/>
    </location>
</feature>
<proteinExistence type="predicted"/>
<dbReference type="Proteomes" id="UP000179076">
    <property type="component" value="Unassembled WGS sequence"/>
</dbReference>
<dbReference type="EMBL" id="MFSP01000021">
    <property type="protein sequence ID" value="OGI69396.1"/>
    <property type="molecule type" value="Genomic_DNA"/>
</dbReference>
<comment type="caution">
    <text evidence="2">The sequence shown here is derived from an EMBL/GenBank/DDBJ whole genome shotgun (WGS) entry which is preliminary data.</text>
</comment>
<reference evidence="2 3" key="1">
    <citation type="journal article" date="2016" name="Nat. Commun.">
        <title>Thousands of microbial genomes shed light on interconnected biogeochemical processes in an aquifer system.</title>
        <authorList>
            <person name="Anantharaman K."/>
            <person name="Brown C.T."/>
            <person name="Hug L.A."/>
            <person name="Sharon I."/>
            <person name="Castelle C.J."/>
            <person name="Probst A.J."/>
            <person name="Thomas B.C."/>
            <person name="Singh A."/>
            <person name="Wilkins M.J."/>
            <person name="Karaoz U."/>
            <person name="Brodie E.L."/>
            <person name="Williams K.H."/>
            <person name="Hubbard S.S."/>
            <person name="Banfield J.F."/>
        </authorList>
    </citation>
    <scope>NUCLEOTIDE SEQUENCE [LARGE SCALE GENOMIC DNA]</scope>
</reference>
<protein>
    <submittedName>
        <fullName evidence="2">Uncharacterized protein</fullName>
    </submittedName>
</protein>
<name>A0A1F6VIK3_9PROT</name>
<evidence type="ECO:0000256" key="1">
    <source>
        <dbReference type="SAM" id="SignalP"/>
    </source>
</evidence>
<dbReference type="AlphaFoldDB" id="A0A1F6VIK3"/>
<evidence type="ECO:0000313" key="3">
    <source>
        <dbReference type="Proteomes" id="UP000179076"/>
    </source>
</evidence>